<evidence type="ECO:0000256" key="2">
    <source>
        <dbReference type="SAM" id="SignalP"/>
    </source>
</evidence>
<sequence>MRRTVLVTAVACLCLVPLTGCGAGDEAAAPGASASASAGAPREAAPSGSAPAGPAPVRTGETFAWPDGLEATATVLGRLRPAERTDVRAGVVAEERLARAREELLGGRSEPMGLEVTLTNTGDAPVDLDGVELQWVGVEVGGMARKAADDGAFTGELAPGRSATELSAWAVPDMVAVGYQVLVWPHGPRKGTAGQFSGTVPGASVRSPEDGHHGHTGSTGHSDHGGH</sequence>
<keyword evidence="4" id="KW-1185">Reference proteome</keyword>
<dbReference type="EMBL" id="JBHUFU010000014">
    <property type="protein sequence ID" value="MFD1832266.1"/>
    <property type="molecule type" value="Genomic_DNA"/>
</dbReference>
<protein>
    <recommendedName>
        <fullName evidence="5">DUF4352 domain-containing protein</fullName>
    </recommendedName>
</protein>
<gene>
    <name evidence="3" type="ORF">ACFSJS_21835</name>
</gene>
<evidence type="ECO:0000256" key="1">
    <source>
        <dbReference type="SAM" id="MobiDB-lite"/>
    </source>
</evidence>
<evidence type="ECO:0008006" key="5">
    <source>
        <dbReference type="Google" id="ProtNLM"/>
    </source>
</evidence>
<feature type="compositionally biased region" description="Low complexity" evidence="1">
    <location>
        <begin position="26"/>
        <end position="56"/>
    </location>
</feature>
<feature type="region of interest" description="Disordered" evidence="1">
    <location>
        <begin position="190"/>
        <end position="227"/>
    </location>
</feature>
<keyword evidence="2" id="KW-0732">Signal</keyword>
<dbReference type="Proteomes" id="UP001597365">
    <property type="component" value="Unassembled WGS sequence"/>
</dbReference>
<accession>A0ABW4PS71</accession>
<dbReference type="RefSeq" id="WP_380903014.1">
    <property type="nucleotide sequence ID" value="NZ_JBHUFU010000014.1"/>
</dbReference>
<comment type="caution">
    <text evidence="3">The sequence shown here is derived from an EMBL/GenBank/DDBJ whole genome shotgun (WGS) entry which is preliminary data.</text>
</comment>
<name>A0ABW4PS71_9ACTN</name>
<feature type="chain" id="PRO_5045890467" description="DUF4352 domain-containing protein" evidence="2">
    <location>
        <begin position="23"/>
        <end position="227"/>
    </location>
</feature>
<organism evidence="3 4">
    <name type="scientific">Streptomyces desertarenae</name>
    <dbReference type="NCBI Taxonomy" id="2666184"/>
    <lineage>
        <taxon>Bacteria</taxon>
        <taxon>Bacillati</taxon>
        <taxon>Actinomycetota</taxon>
        <taxon>Actinomycetes</taxon>
        <taxon>Kitasatosporales</taxon>
        <taxon>Streptomycetaceae</taxon>
        <taxon>Streptomyces</taxon>
    </lineage>
</organism>
<reference evidence="4" key="1">
    <citation type="journal article" date="2019" name="Int. J. Syst. Evol. Microbiol.">
        <title>The Global Catalogue of Microorganisms (GCM) 10K type strain sequencing project: providing services to taxonomists for standard genome sequencing and annotation.</title>
        <authorList>
            <consortium name="The Broad Institute Genomics Platform"/>
            <consortium name="The Broad Institute Genome Sequencing Center for Infectious Disease"/>
            <person name="Wu L."/>
            <person name="Ma J."/>
        </authorList>
    </citation>
    <scope>NUCLEOTIDE SEQUENCE [LARGE SCALE GENOMIC DNA]</scope>
    <source>
        <strain evidence="4">CGMCC 4.7455</strain>
    </source>
</reference>
<feature type="signal peptide" evidence="2">
    <location>
        <begin position="1"/>
        <end position="22"/>
    </location>
</feature>
<feature type="region of interest" description="Disordered" evidence="1">
    <location>
        <begin position="26"/>
        <end position="62"/>
    </location>
</feature>
<evidence type="ECO:0000313" key="3">
    <source>
        <dbReference type="EMBL" id="MFD1832266.1"/>
    </source>
</evidence>
<proteinExistence type="predicted"/>
<evidence type="ECO:0000313" key="4">
    <source>
        <dbReference type="Proteomes" id="UP001597365"/>
    </source>
</evidence>